<evidence type="ECO:0008006" key="3">
    <source>
        <dbReference type="Google" id="ProtNLM"/>
    </source>
</evidence>
<proteinExistence type="predicted"/>
<accession>A0ABQ3HU81</accession>
<dbReference type="RefSeq" id="WP_189626333.1">
    <property type="nucleotide sequence ID" value="NZ_BNAF01000006.1"/>
</dbReference>
<keyword evidence="2" id="KW-1185">Reference proteome</keyword>
<name>A0ABQ3HU81_9SPHI</name>
<gene>
    <name evidence="1" type="ORF">GCM10017764_18030</name>
</gene>
<dbReference type="Proteomes" id="UP000620550">
    <property type="component" value="Unassembled WGS sequence"/>
</dbReference>
<evidence type="ECO:0000313" key="1">
    <source>
        <dbReference type="EMBL" id="GHE35177.1"/>
    </source>
</evidence>
<organism evidence="1 2">
    <name type="scientific">Sphingobacterium griseoflavum</name>
    <dbReference type="NCBI Taxonomy" id="1474952"/>
    <lineage>
        <taxon>Bacteria</taxon>
        <taxon>Pseudomonadati</taxon>
        <taxon>Bacteroidota</taxon>
        <taxon>Sphingobacteriia</taxon>
        <taxon>Sphingobacteriales</taxon>
        <taxon>Sphingobacteriaceae</taxon>
        <taxon>Sphingobacterium</taxon>
    </lineage>
</organism>
<dbReference type="PROSITE" id="PS51257">
    <property type="entry name" value="PROKAR_LIPOPROTEIN"/>
    <property type="match status" value="1"/>
</dbReference>
<reference evidence="2" key="1">
    <citation type="journal article" date="2019" name="Int. J. Syst. Evol. Microbiol.">
        <title>The Global Catalogue of Microorganisms (GCM) 10K type strain sequencing project: providing services to taxonomists for standard genome sequencing and annotation.</title>
        <authorList>
            <consortium name="The Broad Institute Genomics Platform"/>
            <consortium name="The Broad Institute Genome Sequencing Center for Infectious Disease"/>
            <person name="Wu L."/>
            <person name="Ma J."/>
        </authorList>
    </citation>
    <scope>NUCLEOTIDE SEQUENCE [LARGE SCALE GENOMIC DNA]</scope>
    <source>
        <strain evidence="2">CGMCC 1.12966</strain>
    </source>
</reference>
<protein>
    <recommendedName>
        <fullName evidence="3">Lipocalin-like domain-containing protein</fullName>
    </recommendedName>
</protein>
<dbReference type="EMBL" id="BNAF01000006">
    <property type="protein sequence ID" value="GHE35177.1"/>
    <property type="molecule type" value="Genomic_DNA"/>
</dbReference>
<evidence type="ECO:0000313" key="2">
    <source>
        <dbReference type="Proteomes" id="UP000620550"/>
    </source>
</evidence>
<comment type="caution">
    <text evidence="1">The sequence shown here is derived from an EMBL/GenBank/DDBJ whole genome shotgun (WGS) entry which is preliminary data.</text>
</comment>
<sequence length="111" mass="12488">MRILTILICSVLFSCSKDDKDIQGTWHTINYGEATYPHVVFDSGDVKIITSESGSGWSGSYSISNNQILMKQEGSSGNYRFSFDLNGDKLYMKNLGEVTLTFPYHEFNLGR</sequence>